<gene>
    <name evidence="2" type="ORF">IAB02_09720</name>
</gene>
<comment type="caution">
    <text evidence="2">The sequence shown here is derived from an EMBL/GenBank/DDBJ whole genome shotgun (WGS) entry which is preliminary data.</text>
</comment>
<proteinExistence type="predicted"/>
<keyword evidence="1" id="KW-0812">Transmembrane</keyword>
<reference evidence="2" key="1">
    <citation type="submission" date="2020-10" db="EMBL/GenBank/DDBJ databases">
        <authorList>
            <person name="Gilroy R."/>
        </authorList>
    </citation>
    <scope>NUCLEOTIDE SEQUENCE</scope>
    <source>
        <strain evidence="2">ChiHcec3-11533</strain>
    </source>
</reference>
<dbReference type="Pfam" id="PF11188">
    <property type="entry name" value="DUF2975"/>
    <property type="match status" value="1"/>
</dbReference>
<name>A0A9D1ID98_9FIRM</name>
<sequence length="158" mass="17506">MKRNPERMLKIAGVIAGLIGLALGGWYIPMRIGWACERYPELSKIYWPGMICDGGVLLMCLLALWQFWKICTEIGRDNSFSQQNVRALNIIGWLMLGIAALLALCLAMIVGSGFISLFIIACLLFWTVVFVLAAMLATALSNLVRRAAETRGEENLPL</sequence>
<keyword evidence="1" id="KW-1133">Transmembrane helix</keyword>
<feature type="transmembrane region" description="Helical" evidence="1">
    <location>
        <begin position="88"/>
        <end position="109"/>
    </location>
</feature>
<feature type="transmembrane region" description="Helical" evidence="1">
    <location>
        <begin position="12"/>
        <end position="30"/>
    </location>
</feature>
<feature type="transmembrane region" description="Helical" evidence="1">
    <location>
        <begin position="115"/>
        <end position="137"/>
    </location>
</feature>
<feature type="transmembrane region" description="Helical" evidence="1">
    <location>
        <begin position="45"/>
        <end position="68"/>
    </location>
</feature>
<reference evidence="2" key="2">
    <citation type="journal article" date="2021" name="PeerJ">
        <title>Extensive microbial diversity within the chicken gut microbiome revealed by metagenomics and culture.</title>
        <authorList>
            <person name="Gilroy R."/>
            <person name="Ravi A."/>
            <person name="Getino M."/>
            <person name="Pursley I."/>
            <person name="Horton D.L."/>
            <person name="Alikhan N.F."/>
            <person name="Baker D."/>
            <person name="Gharbi K."/>
            <person name="Hall N."/>
            <person name="Watson M."/>
            <person name="Adriaenssens E.M."/>
            <person name="Foster-Nyarko E."/>
            <person name="Jarju S."/>
            <person name="Secka A."/>
            <person name="Antonio M."/>
            <person name="Oren A."/>
            <person name="Chaudhuri R.R."/>
            <person name="La Ragione R."/>
            <person name="Hildebrand F."/>
            <person name="Pallen M.J."/>
        </authorList>
    </citation>
    <scope>NUCLEOTIDE SEQUENCE</scope>
    <source>
        <strain evidence="2">ChiHcec3-11533</strain>
    </source>
</reference>
<keyword evidence="1" id="KW-0472">Membrane</keyword>
<dbReference type="InterPro" id="IPR021354">
    <property type="entry name" value="DUF2975"/>
</dbReference>
<organism evidence="2 3">
    <name type="scientific">Candidatus Pullichristensenella excrementigallinarum</name>
    <dbReference type="NCBI Taxonomy" id="2840907"/>
    <lineage>
        <taxon>Bacteria</taxon>
        <taxon>Bacillati</taxon>
        <taxon>Bacillota</taxon>
        <taxon>Clostridia</taxon>
        <taxon>Candidatus Pullichristensenella</taxon>
    </lineage>
</organism>
<dbReference type="AlphaFoldDB" id="A0A9D1ID98"/>
<dbReference type="Proteomes" id="UP000824072">
    <property type="component" value="Unassembled WGS sequence"/>
</dbReference>
<evidence type="ECO:0000313" key="2">
    <source>
        <dbReference type="EMBL" id="HIU34830.1"/>
    </source>
</evidence>
<accession>A0A9D1ID98</accession>
<evidence type="ECO:0000256" key="1">
    <source>
        <dbReference type="SAM" id="Phobius"/>
    </source>
</evidence>
<dbReference type="EMBL" id="DVMU01000205">
    <property type="protein sequence ID" value="HIU34830.1"/>
    <property type="molecule type" value="Genomic_DNA"/>
</dbReference>
<protein>
    <submittedName>
        <fullName evidence="2">DUF2975 domain-containing protein</fullName>
    </submittedName>
</protein>
<evidence type="ECO:0000313" key="3">
    <source>
        <dbReference type="Proteomes" id="UP000824072"/>
    </source>
</evidence>